<name>A0ABX6QML6_9HYPH</name>
<organism evidence="3 4">
    <name type="scientific">Peteryoungia desertarenae</name>
    <dbReference type="NCBI Taxonomy" id="1813451"/>
    <lineage>
        <taxon>Bacteria</taxon>
        <taxon>Pseudomonadati</taxon>
        <taxon>Pseudomonadota</taxon>
        <taxon>Alphaproteobacteria</taxon>
        <taxon>Hyphomicrobiales</taxon>
        <taxon>Rhizobiaceae</taxon>
        <taxon>Peteryoungia</taxon>
    </lineage>
</organism>
<sequence length="278" mass="30635">MTGAVKKKQALAAPTGRRRMVKLLRFLIAGERRIDRQADACRLAGHGGESLSVEEEELRALAQSGLVTLSENAIASTPAARAHLKRLLSEEGGEAFAAQHRDLETVHLPEPGESGSRKRAVLRNRAESPLYPLRHLKDRSGEPFLSEDAMNAGERLAADFERAGLQPRITASWEPRLSSRIRGQAPRDDVMTDTAVGAHRRLSAAIDAMGPDLSGVALDVCCFGKGLELVERERQWPARSAKLMLRVALLALARHYQPPPTRKGTRHWGERDYRPPLS</sequence>
<dbReference type="Proteomes" id="UP000308530">
    <property type="component" value="Chromosome"/>
</dbReference>
<dbReference type="InterPro" id="IPR045599">
    <property type="entry name" value="DUF6456"/>
</dbReference>
<dbReference type="Pfam" id="PF20057">
    <property type="entry name" value="DUF6456"/>
    <property type="match status" value="1"/>
</dbReference>
<evidence type="ECO:0000259" key="2">
    <source>
        <dbReference type="Pfam" id="PF20057"/>
    </source>
</evidence>
<reference evidence="3 4" key="1">
    <citation type="submission" date="2020-06" db="EMBL/GenBank/DDBJ databases">
        <title>Genome sequence of Rhizobium sp strain ADMK78.</title>
        <authorList>
            <person name="Rahi P."/>
        </authorList>
    </citation>
    <scope>NUCLEOTIDE SEQUENCE [LARGE SCALE GENOMIC DNA]</scope>
    <source>
        <strain evidence="3 4">ADMK78</strain>
    </source>
</reference>
<feature type="compositionally biased region" description="Basic and acidic residues" evidence="1">
    <location>
        <begin position="267"/>
        <end position="278"/>
    </location>
</feature>
<feature type="region of interest" description="Disordered" evidence="1">
    <location>
        <begin position="258"/>
        <end position="278"/>
    </location>
</feature>
<dbReference type="RefSeq" id="WP_138288264.1">
    <property type="nucleotide sequence ID" value="NZ_CP058350.1"/>
</dbReference>
<gene>
    <name evidence="3" type="ORF">FE840_009820</name>
</gene>
<dbReference type="EMBL" id="CP058350">
    <property type="protein sequence ID" value="QLF69814.1"/>
    <property type="molecule type" value="Genomic_DNA"/>
</dbReference>
<protein>
    <recommendedName>
        <fullName evidence="2">DUF6456 domain-containing protein</fullName>
    </recommendedName>
</protein>
<evidence type="ECO:0000256" key="1">
    <source>
        <dbReference type="SAM" id="MobiDB-lite"/>
    </source>
</evidence>
<proteinExistence type="predicted"/>
<keyword evidence="4" id="KW-1185">Reference proteome</keyword>
<evidence type="ECO:0000313" key="3">
    <source>
        <dbReference type="EMBL" id="QLF69814.1"/>
    </source>
</evidence>
<feature type="domain" description="DUF6456" evidence="2">
    <location>
        <begin position="124"/>
        <end position="257"/>
    </location>
</feature>
<evidence type="ECO:0000313" key="4">
    <source>
        <dbReference type="Proteomes" id="UP000308530"/>
    </source>
</evidence>
<accession>A0ABX6QML6</accession>